<feature type="region of interest" description="Disordered" evidence="1">
    <location>
        <begin position="52"/>
        <end position="83"/>
    </location>
</feature>
<feature type="compositionally biased region" description="Low complexity" evidence="1">
    <location>
        <begin position="57"/>
        <end position="67"/>
    </location>
</feature>
<dbReference type="EMBL" id="CP097510">
    <property type="protein sequence ID" value="URE24819.1"/>
    <property type="molecule type" value="Genomic_DNA"/>
</dbReference>
<protein>
    <submittedName>
        <fullName evidence="2">Uncharacterized protein</fullName>
    </submittedName>
</protein>
<dbReference type="AlphaFoldDB" id="A0A9E7H766"/>
<dbReference type="PANTHER" id="PTHR33416:SF14">
    <property type="entry name" value="OS06G0658500 PROTEIN"/>
    <property type="match status" value="1"/>
</dbReference>
<dbReference type="GO" id="GO:0071763">
    <property type="term" value="P:nuclear membrane organization"/>
    <property type="evidence" value="ECO:0007669"/>
    <property type="project" value="TreeGrafter"/>
</dbReference>
<dbReference type="Proteomes" id="UP001055439">
    <property type="component" value="Chromosome 8"/>
</dbReference>
<dbReference type="EMBL" id="CP097510">
    <property type="protein sequence ID" value="URE24818.1"/>
    <property type="molecule type" value="Genomic_DNA"/>
</dbReference>
<dbReference type="GO" id="GO:0005635">
    <property type="term" value="C:nuclear envelope"/>
    <property type="evidence" value="ECO:0007669"/>
    <property type="project" value="TreeGrafter"/>
</dbReference>
<dbReference type="PANTHER" id="PTHR33416">
    <property type="entry name" value="NUCLEAR PORE COMPLEX PROTEIN NUP1"/>
    <property type="match status" value="1"/>
</dbReference>
<name>A0A9E7H766_9LILI</name>
<gene>
    <name evidence="2" type="ORF">MUK42_26551</name>
</gene>
<dbReference type="OrthoDB" id="666185at2759"/>
<proteinExistence type="predicted"/>
<feature type="compositionally biased region" description="Basic residues" evidence="1">
    <location>
        <begin position="1"/>
        <end position="12"/>
    </location>
</feature>
<keyword evidence="3" id="KW-1185">Reference proteome</keyword>
<feature type="region of interest" description="Disordered" evidence="1">
    <location>
        <begin position="1"/>
        <end position="37"/>
    </location>
</feature>
<evidence type="ECO:0000256" key="1">
    <source>
        <dbReference type="SAM" id="MobiDB-lite"/>
    </source>
</evidence>
<sequence>MAALFKRRRGRRASSSPASPGHLAEEPATQSGNGDGWLSSLVSGAGKLVSAVLGPDSAPSSSSSFYSSEERTDSDSSEEEDTIRACEGHKLSKKTKTSKMVNDWLEGSIAIITEIETKSAIEQLLLRETFTRDECNKLTKIIQSRVIDVQSAENDQHCVPKELPHMAAREAIACPQACQSLHQSGDIPKTFRSPSILNCHSPGPSTSPAVQFNFHDSVVMEARKGLELKRTPSCLKASFDHGLCTLNTDMLHYDFEGVISPVDIAKSHMQSLLPYESPISSRSMLKATPTSELHPCIDKTTLATSHHSLPSSKVLKRDYSTFTPRDTFDEVRRVRLKSIENMLPGASTKILGINHSSTLAEALHAEDDSASRTLRQSDARALELVKPIAMNNVPSPNINALDTEAAVDIESTHTLNLTALPPVPTPSRVAYDSHLSEPVSLPDEKKDVKETSVTMEQLENMSESHALASTGLENQGEHKENILCSVQPAILDEA</sequence>
<evidence type="ECO:0000313" key="3">
    <source>
        <dbReference type="Proteomes" id="UP001055439"/>
    </source>
</evidence>
<evidence type="ECO:0000313" key="2">
    <source>
        <dbReference type="EMBL" id="URE24819.1"/>
    </source>
</evidence>
<organism evidence="2 3">
    <name type="scientific">Musa troglodytarum</name>
    <name type="common">fe'i banana</name>
    <dbReference type="NCBI Taxonomy" id="320322"/>
    <lineage>
        <taxon>Eukaryota</taxon>
        <taxon>Viridiplantae</taxon>
        <taxon>Streptophyta</taxon>
        <taxon>Embryophyta</taxon>
        <taxon>Tracheophyta</taxon>
        <taxon>Spermatophyta</taxon>
        <taxon>Magnoliopsida</taxon>
        <taxon>Liliopsida</taxon>
        <taxon>Zingiberales</taxon>
        <taxon>Musaceae</taxon>
        <taxon>Musa</taxon>
    </lineage>
</organism>
<dbReference type="EMBL" id="CP097510">
    <property type="protein sequence ID" value="URE24817.1"/>
    <property type="molecule type" value="Genomic_DNA"/>
</dbReference>
<reference evidence="2" key="1">
    <citation type="submission" date="2022-05" db="EMBL/GenBank/DDBJ databases">
        <title>The Musa troglodytarum L. genome provides insights into the mechanism of non-climacteric behaviour and enrichment of carotenoids.</title>
        <authorList>
            <person name="Wang J."/>
        </authorList>
    </citation>
    <scope>NUCLEOTIDE SEQUENCE</scope>
    <source>
        <tissue evidence="2">Leaf</tissue>
    </source>
</reference>
<accession>A0A9E7H766</accession>